<dbReference type="AlphaFoldDB" id="A0A162L201"/>
<dbReference type="EMBL" id="LPZR01000138">
    <property type="protein sequence ID" value="KYO52852.1"/>
    <property type="molecule type" value="Genomic_DNA"/>
</dbReference>
<gene>
    <name evidence="1" type="ORF">AUP44_27395</name>
</gene>
<name>A0A162L201_9PROT</name>
<dbReference type="Proteomes" id="UP000075787">
    <property type="component" value="Unassembled WGS sequence"/>
</dbReference>
<organism evidence="1 2">
    <name type="scientific">Tistrella mobilis</name>
    <dbReference type="NCBI Taxonomy" id="171437"/>
    <lineage>
        <taxon>Bacteria</taxon>
        <taxon>Pseudomonadati</taxon>
        <taxon>Pseudomonadota</taxon>
        <taxon>Alphaproteobacteria</taxon>
        <taxon>Geminicoccales</taxon>
        <taxon>Geminicoccaceae</taxon>
        <taxon>Tistrella</taxon>
    </lineage>
</organism>
<proteinExistence type="predicted"/>
<evidence type="ECO:0008006" key="3">
    <source>
        <dbReference type="Google" id="ProtNLM"/>
    </source>
</evidence>
<reference evidence="1 2" key="1">
    <citation type="submission" date="2015-12" db="EMBL/GenBank/DDBJ databases">
        <title>Genome sequence of Tistrella mobilis MCCC 1A02139.</title>
        <authorList>
            <person name="Lu L."/>
            <person name="Lai Q."/>
            <person name="Shao Z."/>
            <person name="Qian P."/>
        </authorList>
    </citation>
    <scope>NUCLEOTIDE SEQUENCE [LARGE SCALE GENOMIC DNA]</scope>
    <source>
        <strain evidence="1 2">MCCC 1A02139</strain>
    </source>
</reference>
<comment type="caution">
    <text evidence="1">The sequence shown here is derived from an EMBL/GenBank/DDBJ whole genome shotgun (WGS) entry which is preliminary data.</text>
</comment>
<accession>A0A162L201</accession>
<evidence type="ECO:0000313" key="1">
    <source>
        <dbReference type="EMBL" id="KYO52852.1"/>
    </source>
</evidence>
<protein>
    <recommendedName>
        <fullName evidence="3">Peptidase S1</fullName>
    </recommendedName>
</protein>
<sequence length="156" mass="16053">MFVGGCLMLCPQALAADPEGARMAAPHFGTVQLTSGFVQDPYPVGVIGGGTVPAADFVAGCPGFLGGDRPDLVLDFQAGNRPLHLYAVAASDTALVVGFPDGSWRCADDGAAGDRNPALTIDAPASGRYAIWLAGVERRDLPVPGAVIVSEVEPYR</sequence>
<evidence type="ECO:0000313" key="2">
    <source>
        <dbReference type="Proteomes" id="UP000075787"/>
    </source>
</evidence>